<evidence type="ECO:0000256" key="7">
    <source>
        <dbReference type="ARBA" id="ARBA00023242"/>
    </source>
</evidence>
<keyword evidence="3" id="KW-0489">Methyltransferase</keyword>
<dbReference type="SMART" id="SM00468">
    <property type="entry name" value="PreSET"/>
    <property type="match status" value="1"/>
</dbReference>
<dbReference type="GO" id="GO:0008270">
    <property type="term" value="F:zinc ion binding"/>
    <property type="evidence" value="ECO:0007669"/>
    <property type="project" value="InterPro"/>
</dbReference>
<dbReference type="SUPFAM" id="SSF82199">
    <property type="entry name" value="SET domain"/>
    <property type="match status" value="1"/>
</dbReference>
<feature type="compositionally biased region" description="Polar residues" evidence="9">
    <location>
        <begin position="102"/>
        <end position="117"/>
    </location>
</feature>
<dbReference type="GO" id="GO:0005634">
    <property type="term" value="C:nucleus"/>
    <property type="evidence" value="ECO:0007669"/>
    <property type="project" value="UniProtKB-SubCell"/>
</dbReference>
<dbReference type="InterPro" id="IPR003616">
    <property type="entry name" value="Post-SET_dom"/>
</dbReference>
<feature type="domain" description="Post-SET" evidence="12">
    <location>
        <begin position="717"/>
        <end position="733"/>
    </location>
</feature>
<dbReference type="InterPro" id="IPR015947">
    <property type="entry name" value="PUA-like_sf"/>
</dbReference>
<keyword evidence="2" id="KW-0158">Chromosome</keyword>
<feature type="region of interest" description="Disordered" evidence="9">
    <location>
        <begin position="102"/>
        <end position="192"/>
    </location>
</feature>
<keyword evidence="7 8" id="KW-0539">Nucleus</keyword>
<evidence type="ECO:0000259" key="11">
    <source>
        <dbReference type="PROSITE" id="PS50867"/>
    </source>
</evidence>
<evidence type="ECO:0000259" key="13">
    <source>
        <dbReference type="PROSITE" id="PS51015"/>
    </source>
</evidence>
<evidence type="ECO:0000256" key="2">
    <source>
        <dbReference type="ARBA" id="ARBA00022454"/>
    </source>
</evidence>
<feature type="compositionally biased region" description="Polar residues" evidence="9">
    <location>
        <begin position="159"/>
        <end position="173"/>
    </location>
</feature>
<reference evidence="14" key="2">
    <citation type="submission" date="2023-05" db="EMBL/GenBank/DDBJ databases">
        <authorList>
            <person name="Schelkunov M.I."/>
        </authorList>
    </citation>
    <scope>NUCLEOTIDE SEQUENCE</scope>
    <source>
        <strain evidence="14">Hsosn_3</strain>
        <tissue evidence="14">Leaf</tissue>
    </source>
</reference>
<evidence type="ECO:0000256" key="4">
    <source>
        <dbReference type="ARBA" id="ARBA00022679"/>
    </source>
</evidence>
<dbReference type="Pfam" id="PF02182">
    <property type="entry name" value="SAD_SRA"/>
    <property type="match status" value="1"/>
</dbReference>
<dbReference type="FunFam" id="2.30.280.10:FF:000003">
    <property type="entry name" value="Histone-lysine N-methyltransferase, H3 lysine-9 specific SUVH5"/>
    <property type="match status" value="1"/>
</dbReference>
<dbReference type="PANTHER" id="PTHR45660:SF13">
    <property type="entry name" value="HISTONE-LYSINE N-METHYLTRANSFERASE SETMAR"/>
    <property type="match status" value="1"/>
</dbReference>
<dbReference type="SMART" id="SM00466">
    <property type="entry name" value="SRA"/>
    <property type="match status" value="1"/>
</dbReference>
<dbReference type="GO" id="GO:0042054">
    <property type="term" value="F:histone methyltransferase activity"/>
    <property type="evidence" value="ECO:0007669"/>
    <property type="project" value="InterPro"/>
</dbReference>
<dbReference type="PROSITE" id="PS50867">
    <property type="entry name" value="PRE_SET"/>
    <property type="match status" value="1"/>
</dbReference>
<comment type="caution">
    <text evidence="14">The sequence shown here is derived from an EMBL/GenBank/DDBJ whole genome shotgun (WGS) entry which is preliminary data.</text>
</comment>
<dbReference type="InterPro" id="IPR036987">
    <property type="entry name" value="SRA-YDG_sf"/>
</dbReference>
<dbReference type="InterPro" id="IPR046341">
    <property type="entry name" value="SET_dom_sf"/>
</dbReference>
<dbReference type="Pfam" id="PF00856">
    <property type="entry name" value="SET"/>
    <property type="match status" value="1"/>
</dbReference>
<protein>
    <submittedName>
        <fullName evidence="14">Histone-lysine N-methyltransferase, H3 lysine-9 specific SUVH1-like</fullName>
    </submittedName>
</protein>
<dbReference type="Pfam" id="PF05033">
    <property type="entry name" value="Pre-SET"/>
    <property type="match status" value="1"/>
</dbReference>
<comment type="subcellular location">
    <subcellularLocation>
        <location evidence="1">Chromosome</location>
    </subcellularLocation>
    <subcellularLocation>
        <location evidence="8">Nucleus</location>
    </subcellularLocation>
</comment>
<dbReference type="SUPFAM" id="SSF88697">
    <property type="entry name" value="PUA domain-like"/>
    <property type="match status" value="1"/>
</dbReference>
<proteinExistence type="predicted"/>
<organism evidence="14 15">
    <name type="scientific">Heracleum sosnowskyi</name>
    <dbReference type="NCBI Taxonomy" id="360622"/>
    <lineage>
        <taxon>Eukaryota</taxon>
        <taxon>Viridiplantae</taxon>
        <taxon>Streptophyta</taxon>
        <taxon>Embryophyta</taxon>
        <taxon>Tracheophyta</taxon>
        <taxon>Spermatophyta</taxon>
        <taxon>Magnoliopsida</taxon>
        <taxon>eudicotyledons</taxon>
        <taxon>Gunneridae</taxon>
        <taxon>Pentapetalae</taxon>
        <taxon>asterids</taxon>
        <taxon>campanulids</taxon>
        <taxon>Apiales</taxon>
        <taxon>Apiaceae</taxon>
        <taxon>Apioideae</taxon>
        <taxon>apioid superclade</taxon>
        <taxon>Tordylieae</taxon>
        <taxon>Tordyliinae</taxon>
        <taxon>Heracleum</taxon>
    </lineage>
</organism>
<dbReference type="InterPro" id="IPR001214">
    <property type="entry name" value="SET_dom"/>
</dbReference>
<dbReference type="InterPro" id="IPR025794">
    <property type="entry name" value="H3-K9-MeTrfase_plant"/>
</dbReference>
<evidence type="ECO:0000256" key="1">
    <source>
        <dbReference type="ARBA" id="ARBA00004286"/>
    </source>
</evidence>
<feature type="compositionally biased region" description="Basic and acidic residues" evidence="9">
    <location>
        <begin position="136"/>
        <end position="146"/>
    </location>
</feature>
<dbReference type="InterPro" id="IPR007728">
    <property type="entry name" value="Pre-SET_dom"/>
</dbReference>
<dbReference type="Proteomes" id="UP001237642">
    <property type="component" value="Unassembled WGS sequence"/>
</dbReference>
<keyword evidence="4" id="KW-0808">Transferase</keyword>
<evidence type="ECO:0000256" key="3">
    <source>
        <dbReference type="ARBA" id="ARBA00022603"/>
    </source>
</evidence>
<evidence type="ECO:0000256" key="6">
    <source>
        <dbReference type="ARBA" id="ARBA00022853"/>
    </source>
</evidence>
<dbReference type="PROSITE" id="PS50280">
    <property type="entry name" value="SET"/>
    <property type="match status" value="1"/>
</dbReference>
<dbReference type="AlphaFoldDB" id="A0AAD8M8C4"/>
<evidence type="ECO:0000256" key="8">
    <source>
        <dbReference type="PROSITE-ProRule" id="PRU00358"/>
    </source>
</evidence>
<dbReference type="GO" id="GO:0005694">
    <property type="term" value="C:chromosome"/>
    <property type="evidence" value="ECO:0007669"/>
    <property type="project" value="UniProtKB-SubCell"/>
</dbReference>
<keyword evidence="6" id="KW-0156">Chromatin regulator</keyword>
<dbReference type="EMBL" id="JAUIZM010000009">
    <property type="protein sequence ID" value="KAK1365910.1"/>
    <property type="molecule type" value="Genomic_DNA"/>
</dbReference>
<dbReference type="PANTHER" id="PTHR45660">
    <property type="entry name" value="HISTONE-LYSINE N-METHYLTRANSFERASE SETMAR"/>
    <property type="match status" value="1"/>
</dbReference>
<evidence type="ECO:0000313" key="15">
    <source>
        <dbReference type="Proteomes" id="UP001237642"/>
    </source>
</evidence>
<feature type="domain" description="SET" evidence="10">
    <location>
        <begin position="576"/>
        <end position="709"/>
    </location>
</feature>
<keyword evidence="15" id="KW-1185">Reference proteome</keyword>
<evidence type="ECO:0000259" key="12">
    <source>
        <dbReference type="PROSITE" id="PS50868"/>
    </source>
</evidence>
<keyword evidence="5" id="KW-0949">S-adenosyl-L-methionine</keyword>
<dbReference type="PROSITE" id="PS50868">
    <property type="entry name" value="POST_SET"/>
    <property type="match status" value="1"/>
</dbReference>
<evidence type="ECO:0000313" key="14">
    <source>
        <dbReference type="EMBL" id="KAK1365910.1"/>
    </source>
</evidence>
<feature type="domain" description="YDG" evidence="13">
    <location>
        <begin position="290"/>
        <end position="437"/>
    </location>
</feature>
<accession>A0AAD8M8C4</accession>
<evidence type="ECO:0000256" key="9">
    <source>
        <dbReference type="SAM" id="MobiDB-lite"/>
    </source>
</evidence>
<dbReference type="Gene3D" id="2.30.280.10">
    <property type="entry name" value="SRA-YDG"/>
    <property type="match status" value="1"/>
</dbReference>
<evidence type="ECO:0000256" key="5">
    <source>
        <dbReference type="ARBA" id="ARBA00022691"/>
    </source>
</evidence>
<evidence type="ECO:0000259" key="10">
    <source>
        <dbReference type="PROSITE" id="PS50280"/>
    </source>
</evidence>
<dbReference type="Gene3D" id="2.170.270.10">
    <property type="entry name" value="SET domain"/>
    <property type="match status" value="1"/>
</dbReference>
<reference evidence="14" key="1">
    <citation type="submission" date="2023-02" db="EMBL/GenBank/DDBJ databases">
        <title>Genome of toxic invasive species Heracleum sosnowskyi carries increased number of genes despite the absence of recent whole-genome duplications.</title>
        <authorList>
            <person name="Schelkunov M."/>
            <person name="Shtratnikova V."/>
            <person name="Makarenko M."/>
            <person name="Klepikova A."/>
            <person name="Omelchenko D."/>
            <person name="Novikova G."/>
            <person name="Obukhova E."/>
            <person name="Bogdanov V."/>
            <person name="Penin A."/>
            <person name="Logacheva M."/>
        </authorList>
    </citation>
    <scope>NUCLEOTIDE SEQUENCE</scope>
    <source>
        <strain evidence="14">Hsosn_3</strain>
        <tissue evidence="14">Leaf</tissue>
    </source>
</reference>
<name>A0AAD8M8C4_9APIA</name>
<dbReference type="PROSITE" id="PS51575">
    <property type="entry name" value="SAM_MT43_SUVAR39_2"/>
    <property type="match status" value="1"/>
</dbReference>
<dbReference type="GO" id="GO:0032259">
    <property type="term" value="P:methylation"/>
    <property type="evidence" value="ECO:0007669"/>
    <property type="project" value="UniProtKB-KW"/>
</dbReference>
<dbReference type="SMART" id="SM00317">
    <property type="entry name" value="SET"/>
    <property type="match status" value="1"/>
</dbReference>
<dbReference type="PROSITE" id="PS51015">
    <property type="entry name" value="YDG"/>
    <property type="match status" value="1"/>
</dbReference>
<dbReference type="InterPro" id="IPR003105">
    <property type="entry name" value="SRA_YDG"/>
</dbReference>
<feature type="domain" description="Pre-SET" evidence="11">
    <location>
        <begin position="512"/>
        <end position="573"/>
    </location>
</feature>
<dbReference type="InterPro" id="IPR051357">
    <property type="entry name" value="H3K9_HMTase_SUVAR3-9"/>
</dbReference>
<gene>
    <name evidence="14" type="ORF">POM88_041471</name>
</gene>
<sequence length="733" mass="81860">MKYHTTQSLNSNQSSLAGKMLNFLELHCISIFKYNFWFHCVSQMGKDLRSSSGFIHKKEVLDVKPLRAIFPVFPEQSSIPSLAGSFQPGVAPFYPFLVPNESQVPTKPNQAGPSNFDKTIPSPVPLNSYRTPSQYSERDSGPSRRETRSHKGGAAVDDGNSNYHRQSDQFTEGTSKKQRGRSRQKTTAVDGSLSKKTIAVDRSPSVDLDNIVAKSLKEFRLIGLEPAQQADGNKELINLILMVYNLLRRRIVQFEESRGDNPGFTRRPDMTAGNMLMSKGIRTNKRKIIGAVPGIEVGDIFFFRMEMSLVGLHAPVMAGIDYMGVNVSTGEEPLAVSIVSSAGYEDKNEDENVLIYSGQGGLDRKDGKVVDQKLDRGNLALETSLHRANEVRVIRGLKDIVNGTGKVYMYDGLYKIHESWREKGKGGCNVFKYKLVRIPKQPKAFTLWKSIQPWKDGATLRTYMILPDLTSGKEILPVCLVNDVDDERGPAYFTYTPFLKYKKSFDLPRPSSSCTCRGGCQPGDTNCPCIRINEGFIPYISPGVLVSRKTMIHECGSSCLCPLTCRNRVTQAGLKVRLEVFKTKNRGWGLRSWDPIRSGQFICVHGGEVIDTSKTIELGSEEDTHFIFDSTRIYPSLKCLPDGNPGVPFSLVLNAYSFGNVARFMNHSCSPNVFWQPVLRENNNESYLGIAFYALGHISPLQELTFDYGVAQENTQMKKNCLCGSSQCRGFFY</sequence>
<dbReference type="GO" id="GO:0003690">
    <property type="term" value="F:double-stranded DNA binding"/>
    <property type="evidence" value="ECO:0007669"/>
    <property type="project" value="TreeGrafter"/>
</dbReference>